<dbReference type="InterPro" id="IPR036397">
    <property type="entry name" value="RNaseH_sf"/>
</dbReference>
<dbReference type="SUPFAM" id="SSF53098">
    <property type="entry name" value="Ribonuclease H-like"/>
    <property type="match status" value="1"/>
</dbReference>
<feature type="region of interest" description="Disordered" evidence="1">
    <location>
        <begin position="280"/>
        <end position="318"/>
    </location>
</feature>
<feature type="domain" description="Integrase catalytic" evidence="2">
    <location>
        <begin position="79"/>
        <end position="175"/>
    </location>
</feature>
<dbReference type="InterPro" id="IPR056924">
    <property type="entry name" value="SH3_Tf2-1"/>
</dbReference>
<dbReference type="InterPro" id="IPR001584">
    <property type="entry name" value="Integrase_cat-core"/>
</dbReference>
<evidence type="ECO:0000313" key="3">
    <source>
        <dbReference type="EMBL" id="RDY10239.1"/>
    </source>
</evidence>
<keyword evidence="4" id="KW-1185">Reference proteome</keyword>
<sequence>MFPYVIKYKKGKENIVAFALSRRHALLTLLYDGFLFKKNKLCVPTCSLREMLVRETHGGGLMGHFRVKKTLEILRLPKSQSGKDYIFVVVDRFRHFWRTLWNKLGTKLLFSTIAHPQTNGKTEVINRTLATLIRAIIQKNLKIWEKCLLHVEFAYNRTVHSMSSYSPFEITKFVKELHAKVRANIEKKNEQYSKQANKGCVKVTFELGDWVWVHMRKERFPIQRNSKLKPRGDGPFQVLERIIDNAYKLDLPTTYDHISSTFNVADLSLFDVGEEFDSRMNPIEEGRNDRNPTDKDKDNLRNTGGPMTRSKTKTMKQSVAGLSSGIKENLEQSESECWFYWKVTVRVTLSLDNFGSTDRLRAEDELS</sequence>
<dbReference type="EMBL" id="QJKJ01000884">
    <property type="protein sequence ID" value="RDY10239.1"/>
    <property type="molecule type" value="Genomic_DNA"/>
</dbReference>
<accession>A0A371I5F4</accession>
<proteinExistence type="predicted"/>
<reference evidence="3" key="1">
    <citation type="submission" date="2018-05" db="EMBL/GenBank/DDBJ databases">
        <title>Draft genome of Mucuna pruriens seed.</title>
        <authorList>
            <person name="Nnadi N.E."/>
            <person name="Vos R."/>
            <person name="Hasami M.H."/>
            <person name="Devisetty U.K."/>
            <person name="Aguiy J.C."/>
        </authorList>
    </citation>
    <scope>NUCLEOTIDE SEQUENCE [LARGE SCALE GENOMIC DNA]</scope>
    <source>
        <strain evidence="3">JCA_2017</strain>
    </source>
</reference>
<dbReference type="AlphaFoldDB" id="A0A371I5F4"/>
<protein>
    <submittedName>
        <fullName evidence="3">Tf2-9</fullName>
    </submittedName>
</protein>
<dbReference type="GO" id="GO:0003676">
    <property type="term" value="F:nucleic acid binding"/>
    <property type="evidence" value="ECO:0007669"/>
    <property type="project" value="InterPro"/>
</dbReference>
<dbReference type="GO" id="GO:0015074">
    <property type="term" value="P:DNA integration"/>
    <property type="evidence" value="ECO:0007669"/>
    <property type="project" value="InterPro"/>
</dbReference>
<evidence type="ECO:0000313" key="4">
    <source>
        <dbReference type="Proteomes" id="UP000257109"/>
    </source>
</evidence>
<name>A0A371I5F4_MUCPR</name>
<dbReference type="InterPro" id="IPR012337">
    <property type="entry name" value="RNaseH-like_sf"/>
</dbReference>
<dbReference type="Proteomes" id="UP000257109">
    <property type="component" value="Unassembled WGS sequence"/>
</dbReference>
<feature type="compositionally biased region" description="Basic and acidic residues" evidence="1">
    <location>
        <begin position="280"/>
        <end position="300"/>
    </location>
</feature>
<dbReference type="PANTHER" id="PTHR35046:SF9">
    <property type="entry name" value="RNA-DIRECTED DNA POLYMERASE"/>
    <property type="match status" value="1"/>
</dbReference>
<dbReference type="PROSITE" id="PS50994">
    <property type="entry name" value="INTEGRASE"/>
    <property type="match status" value="1"/>
</dbReference>
<evidence type="ECO:0000259" key="2">
    <source>
        <dbReference type="PROSITE" id="PS50994"/>
    </source>
</evidence>
<dbReference type="OrthoDB" id="1721574at2759"/>
<dbReference type="Pfam" id="PF24626">
    <property type="entry name" value="SH3_Tf2-1"/>
    <property type="match status" value="1"/>
</dbReference>
<organism evidence="3 4">
    <name type="scientific">Mucuna pruriens</name>
    <name type="common">Velvet bean</name>
    <name type="synonym">Dolichos pruriens</name>
    <dbReference type="NCBI Taxonomy" id="157652"/>
    <lineage>
        <taxon>Eukaryota</taxon>
        <taxon>Viridiplantae</taxon>
        <taxon>Streptophyta</taxon>
        <taxon>Embryophyta</taxon>
        <taxon>Tracheophyta</taxon>
        <taxon>Spermatophyta</taxon>
        <taxon>Magnoliopsida</taxon>
        <taxon>eudicotyledons</taxon>
        <taxon>Gunneridae</taxon>
        <taxon>Pentapetalae</taxon>
        <taxon>rosids</taxon>
        <taxon>fabids</taxon>
        <taxon>Fabales</taxon>
        <taxon>Fabaceae</taxon>
        <taxon>Papilionoideae</taxon>
        <taxon>50 kb inversion clade</taxon>
        <taxon>NPAAA clade</taxon>
        <taxon>indigoferoid/millettioid clade</taxon>
        <taxon>Phaseoleae</taxon>
        <taxon>Mucuna</taxon>
    </lineage>
</organism>
<dbReference type="STRING" id="157652.A0A371I5F4"/>
<comment type="caution">
    <text evidence="3">The sequence shown here is derived from an EMBL/GenBank/DDBJ whole genome shotgun (WGS) entry which is preliminary data.</text>
</comment>
<gene>
    <name evidence="3" type="primary">Tf2-9</name>
    <name evidence="3" type="ORF">CR513_05276</name>
</gene>
<feature type="non-terminal residue" evidence="3">
    <location>
        <position position="1"/>
    </location>
</feature>
<evidence type="ECO:0000256" key="1">
    <source>
        <dbReference type="SAM" id="MobiDB-lite"/>
    </source>
</evidence>
<dbReference type="Gene3D" id="3.30.420.10">
    <property type="entry name" value="Ribonuclease H-like superfamily/Ribonuclease H"/>
    <property type="match status" value="1"/>
</dbReference>
<dbReference type="PANTHER" id="PTHR35046">
    <property type="entry name" value="ZINC KNUCKLE (CCHC-TYPE) FAMILY PROTEIN"/>
    <property type="match status" value="1"/>
</dbReference>